<reference evidence="1 2" key="1">
    <citation type="journal article" date="2016" name="Mol. Biol. Evol.">
        <title>Comparative Genomics of Early-Diverging Mushroom-Forming Fungi Provides Insights into the Origins of Lignocellulose Decay Capabilities.</title>
        <authorList>
            <person name="Nagy L.G."/>
            <person name="Riley R."/>
            <person name="Tritt A."/>
            <person name="Adam C."/>
            <person name="Daum C."/>
            <person name="Floudas D."/>
            <person name="Sun H."/>
            <person name="Yadav J.S."/>
            <person name="Pangilinan J."/>
            <person name="Larsson K.H."/>
            <person name="Matsuura K."/>
            <person name="Barry K."/>
            <person name="Labutti K."/>
            <person name="Kuo R."/>
            <person name="Ohm R.A."/>
            <person name="Bhattacharya S.S."/>
            <person name="Shirouzu T."/>
            <person name="Yoshinaga Y."/>
            <person name="Martin F.M."/>
            <person name="Grigoriev I.V."/>
            <person name="Hibbett D.S."/>
        </authorList>
    </citation>
    <scope>NUCLEOTIDE SEQUENCE [LARGE SCALE GENOMIC DNA]</scope>
    <source>
        <strain evidence="1 2">HHB14362 ss-1</strain>
    </source>
</reference>
<gene>
    <name evidence="1" type="ORF">NEOLEDRAFT_1140610</name>
</gene>
<evidence type="ECO:0000313" key="2">
    <source>
        <dbReference type="Proteomes" id="UP000076761"/>
    </source>
</evidence>
<organism evidence="1 2">
    <name type="scientific">Neolentinus lepideus HHB14362 ss-1</name>
    <dbReference type="NCBI Taxonomy" id="1314782"/>
    <lineage>
        <taxon>Eukaryota</taxon>
        <taxon>Fungi</taxon>
        <taxon>Dikarya</taxon>
        <taxon>Basidiomycota</taxon>
        <taxon>Agaricomycotina</taxon>
        <taxon>Agaricomycetes</taxon>
        <taxon>Gloeophyllales</taxon>
        <taxon>Gloeophyllaceae</taxon>
        <taxon>Neolentinus</taxon>
    </lineage>
</organism>
<evidence type="ECO:0000313" key="1">
    <source>
        <dbReference type="EMBL" id="KZT20504.1"/>
    </source>
</evidence>
<dbReference type="InParanoid" id="A0A165P4F0"/>
<dbReference type="EMBL" id="KV425619">
    <property type="protein sequence ID" value="KZT20504.1"/>
    <property type="molecule type" value="Genomic_DNA"/>
</dbReference>
<dbReference type="Proteomes" id="UP000076761">
    <property type="component" value="Unassembled WGS sequence"/>
</dbReference>
<proteinExistence type="predicted"/>
<protein>
    <submittedName>
        <fullName evidence="1">Uncharacterized protein</fullName>
    </submittedName>
</protein>
<sequence length="70" mass="7728">MGSRVSSLTSTLLGRTCHCAARESLPEWMTRASGEADCHSATGAIDATRDRRAEKMRVLEFGDERSEMHT</sequence>
<dbReference type="AlphaFoldDB" id="A0A165P4F0"/>
<keyword evidence="2" id="KW-1185">Reference proteome</keyword>
<name>A0A165P4F0_9AGAM</name>
<accession>A0A165P4F0</accession>